<evidence type="ECO:0000256" key="5">
    <source>
        <dbReference type="ARBA" id="ARBA00023242"/>
    </source>
</evidence>
<keyword evidence="2" id="KW-0862">Zinc</keyword>
<organism evidence="6 7">
    <name type="scientific">Aspergillus parasiticus</name>
    <dbReference type="NCBI Taxonomy" id="5067"/>
    <lineage>
        <taxon>Eukaryota</taxon>
        <taxon>Fungi</taxon>
        <taxon>Dikarya</taxon>
        <taxon>Ascomycota</taxon>
        <taxon>Pezizomycotina</taxon>
        <taxon>Eurotiomycetes</taxon>
        <taxon>Eurotiomycetidae</taxon>
        <taxon>Eurotiales</taxon>
        <taxon>Aspergillaceae</taxon>
        <taxon>Aspergillus</taxon>
        <taxon>Aspergillus subgen. Circumdati</taxon>
    </lineage>
</organism>
<accession>A0A5N6E0S5</accession>
<dbReference type="PANTHER" id="PTHR47660:SF3">
    <property type="entry name" value="FINGER DOMAIN PROTEIN, PUTATIVE (AFU_ORTHOLOGUE AFUA_4G03310)-RELATED"/>
    <property type="match status" value="1"/>
</dbReference>
<dbReference type="PANTHER" id="PTHR47660">
    <property type="entry name" value="TRANSCRIPTION FACTOR WITH C2H2 AND ZN(2)-CYS(6) DNA BINDING DOMAIN (EUROFUNG)-RELATED-RELATED"/>
    <property type="match status" value="1"/>
</dbReference>
<name>A0A5N6E0S5_ASPPA</name>
<evidence type="ECO:0000313" key="6">
    <source>
        <dbReference type="EMBL" id="KAB8211111.1"/>
    </source>
</evidence>
<keyword evidence="3" id="KW-0805">Transcription regulation</keyword>
<gene>
    <name evidence="6" type="ORF">BDV34DRAFT_219716</name>
</gene>
<dbReference type="AlphaFoldDB" id="A0A5N6E0S5"/>
<dbReference type="VEuPathDB" id="FungiDB:BDV34DRAFT_219716"/>
<sequence>MDITVGPEELVVPFGLDLALPKTSNAQRLTTQQRENDAETERLKTIAPLVADIPGVEDFLDVNNDGDIPRDRTTVIANPEFTALGERYSDETVPDLDFADFLNAHIDDDNIHYTTSGSSSVYHSTPSTDATIQLQHPRSFPTLSIPPVPTQAIRSLVQRPNTGTGTHRIAKLILHNLISYPQMILRHNTLPPFIHPSVVSSDLGNPNLEPLTNCIALVHVIGSGLQASRKLFWKNVRMECERLCEESQTLNKWELLAAMQALSIYIIIRLDEGETEYNNFDVLLLKAITAISKQLSCSDIIRNVDFVLHSNDLENSWKDWVFEESRRRLCVIYRVVNMLVYFEPAAMCGLRTDIVIAPLPARKQLWEAGDKALWKAEMKREPGIQTAFGLAANGDLVQLGEDQLYSADKVLLRKTFTSRGSATWEEWCSGMDGLGGLVMLAASLIG</sequence>
<evidence type="ECO:0000313" key="7">
    <source>
        <dbReference type="Proteomes" id="UP000326532"/>
    </source>
</evidence>
<dbReference type="EMBL" id="ML734939">
    <property type="protein sequence ID" value="KAB8211111.1"/>
    <property type="molecule type" value="Genomic_DNA"/>
</dbReference>
<dbReference type="OMA" id="KNVRMEC"/>
<protein>
    <recommendedName>
        <fullName evidence="8">Specific transcription factor domain protein</fullName>
    </recommendedName>
</protein>
<dbReference type="GO" id="GO:0046872">
    <property type="term" value="F:metal ion binding"/>
    <property type="evidence" value="ECO:0007669"/>
    <property type="project" value="UniProtKB-KW"/>
</dbReference>
<evidence type="ECO:0000256" key="2">
    <source>
        <dbReference type="ARBA" id="ARBA00022833"/>
    </source>
</evidence>
<evidence type="ECO:0000256" key="1">
    <source>
        <dbReference type="ARBA" id="ARBA00022723"/>
    </source>
</evidence>
<evidence type="ECO:0000256" key="4">
    <source>
        <dbReference type="ARBA" id="ARBA00023163"/>
    </source>
</evidence>
<keyword evidence="1" id="KW-0479">Metal-binding</keyword>
<dbReference type="Proteomes" id="UP000326532">
    <property type="component" value="Unassembled WGS sequence"/>
</dbReference>
<evidence type="ECO:0008006" key="8">
    <source>
        <dbReference type="Google" id="ProtNLM"/>
    </source>
</evidence>
<proteinExistence type="predicted"/>
<reference evidence="6 7" key="1">
    <citation type="submission" date="2019-04" db="EMBL/GenBank/DDBJ databases">
        <title>Fungal friends and foes A comparative genomics study of 23 Aspergillus species from section Flavi.</title>
        <authorList>
            <consortium name="DOE Joint Genome Institute"/>
            <person name="Kjaerbolling I."/>
            <person name="Vesth T.C."/>
            <person name="Frisvad J.C."/>
            <person name="Nybo J.L."/>
            <person name="Theobald S."/>
            <person name="Kildgaard S."/>
            <person name="Petersen T.I."/>
            <person name="Kuo A."/>
            <person name="Sato A."/>
            <person name="Lyhne E.K."/>
            <person name="Kogle M.E."/>
            <person name="Wiebenga A."/>
            <person name="Kun R.S."/>
            <person name="Lubbers R.J."/>
            <person name="Makela M.R."/>
            <person name="Barry K."/>
            <person name="Chovatia M."/>
            <person name="Clum A."/>
            <person name="Daum C."/>
            <person name="Haridas S."/>
            <person name="He G."/>
            <person name="LaButti K."/>
            <person name="Lipzen A."/>
            <person name="Mondo S."/>
            <person name="Pangilinan J."/>
            <person name="Riley R."/>
            <person name="Salamov A."/>
            <person name="Simmons B.A."/>
            <person name="Magnuson J.K."/>
            <person name="Henrissat B."/>
            <person name="Mortensen U.H."/>
            <person name="Larsen T.O."/>
            <person name="De vries R.P."/>
            <person name="Grigoriev I.V."/>
            <person name="Machida M."/>
            <person name="Baker S.E."/>
            <person name="Andersen M.R."/>
        </authorList>
    </citation>
    <scope>NUCLEOTIDE SEQUENCE [LARGE SCALE GENOMIC DNA]</scope>
    <source>
        <strain evidence="6 7">CBS 117618</strain>
    </source>
</reference>
<keyword evidence="7" id="KW-1185">Reference proteome</keyword>
<evidence type="ECO:0000256" key="3">
    <source>
        <dbReference type="ARBA" id="ARBA00023015"/>
    </source>
</evidence>
<keyword evidence="4" id="KW-0804">Transcription</keyword>
<keyword evidence="5" id="KW-0539">Nucleus</keyword>